<feature type="region of interest" description="Disordered" evidence="11">
    <location>
        <begin position="21"/>
        <end position="51"/>
    </location>
</feature>
<evidence type="ECO:0000259" key="15">
    <source>
        <dbReference type="PROSITE" id="PS50056"/>
    </source>
</evidence>
<evidence type="ECO:0000256" key="3">
    <source>
        <dbReference type="ARBA" id="ARBA00022692"/>
    </source>
</evidence>
<dbReference type="InterPro" id="IPR000242">
    <property type="entry name" value="PTP_cat"/>
</dbReference>
<dbReference type="PROSITE" id="PS50055">
    <property type="entry name" value="TYR_PHOSPHATASE_PTP"/>
    <property type="match status" value="1"/>
</dbReference>
<dbReference type="Bgee" id="ENSELUG00000007346">
    <property type="expression patterns" value="Expressed in head kidney and 13 other cell types or tissues"/>
</dbReference>
<organism evidence="17 18">
    <name type="scientific">Esox lucius</name>
    <name type="common">Northern pike</name>
    <dbReference type="NCBI Taxonomy" id="8010"/>
    <lineage>
        <taxon>Eukaryota</taxon>
        <taxon>Metazoa</taxon>
        <taxon>Chordata</taxon>
        <taxon>Craniata</taxon>
        <taxon>Vertebrata</taxon>
        <taxon>Euteleostomi</taxon>
        <taxon>Actinopterygii</taxon>
        <taxon>Neopterygii</taxon>
        <taxon>Teleostei</taxon>
        <taxon>Protacanthopterygii</taxon>
        <taxon>Esociformes</taxon>
        <taxon>Esocidae</taxon>
        <taxon>Esox</taxon>
    </lineage>
</organism>
<keyword evidence="7 12" id="KW-1133">Transmembrane helix</keyword>
<dbReference type="KEGG" id="els:105030693"/>
<dbReference type="PROSITE" id="PS50853">
    <property type="entry name" value="FN3"/>
    <property type="match status" value="2"/>
</dbReference>
<evidence type="ECO:0000256" key="11">
    <source>
        <dbReference type="SAM" id="MobiDB-lite"/>
    </source>
</evidence>
<dbReference type="STRING" id="8010.ENSELUP00000030212"/>
<dbReference type="Gene3D" id="2.60.40.10">
    <property type="entry name" value="Immunoglobulins"/>
    <property type="match status" value="5"/>
</dbReference>
<keyword evidence="5" id="KW-0378">Hydrolase</keyword>
<dbReference type="Pfam" id="PF00041">
    <property type="entry name" value="fn3"/>
    <property type="match status" value="4"/>
</dbReference>
<reference evidence="17" key="4">
    <citation type="submission" date="2025-09" db="UniProtKB">
        <authorList>
            <consortium name="Ensembl"/>
        </authorList>
    </citation>
    <scope>IDENTIFICATION</scope>
</reference>
<dbReference type="SUPFAM" id="SSF52799">
    <property type="entry name" value="(Phosphotyrosine protein) phosphatases II"/>
    <property type="match status" value="1"/>
</dbReference>
<evidence type="ECO:0000256" key="2">
    <source>
        <dbReference type="ARBA" id="ARBA00013064"/>
    </source>
</evidence>
<keyword evidence="9" id="KW-0325">Glycoprotein</keyword>
<evidence type="ECO:0000256" key="12">
    <source>
        <dbReference type="SAM" id="Phobius"/>
    </source>
</evidence>
<protein>
    <recommendedName>
        <fullName evidence="2">protein-tyrosine-phosphatase</fullName>
        <ecNumber evidence="2">3.1.3.48</ecNumber>
    </recommendedName>
</protein>
<dbReference type="OMA" id="THLQWCG"/>
<sequence length="951" mass="106198">MGLFQLLLCICVVRVGCESSTSVATPNKPTSPTSPTSRIPSGTTDSAPTITTETMKSVTTTPTTTILPMTTYIPADVDNVTVTGQNETSVTLLWKKVEGRVTDYILNSTNGPNTTCPANQTNTTNVTCTVSSLTPGTKYEFTLFTVFGNVNSKGRPFSAVTAPINVANVSVTEQNETSVTLLWNKVTGEGISYQLQFSNGTIVTIVGSDTQITVTYTVSPLEAGSKYNLTLFTVFENIRSSGSTNFLAITRPLSVADVKVTGQNESSITLQWNTVNGSGITYNLQVNNGTHIIITSETTYTISNLTAGEKYNLTVFAVFENVRSFGKELSTVTAPRNVVNFHETNRNITSVTLSWTRPENGVTSYMLNFTDKQNTIIDGTQMSYTVSHLQAGKRYDFILFTVFEDIKSSGKHFFTVTRIFCPGLTWVVTNSSIKAELFSYDTVAYGTVNNENHTVRPEKDRTLTFTNLNPGSTYDVTLWFNNTTVKLELCKHNEIVVPPDLKDLTCNYLSGGYAFSLSWDAPKGLWTSVQVNVTGKSTNTIEGKHVKNAEITGVQPAQTYHMTLASISGHRRSNAVSFSCQTDPRGVISGSVMAVVLLCILVCLAFVIWRRKPTMFSRPKSMFMESKLAKDKYKPIPLGKFPDHYQRMSADMNRGFSEEYEDFLNVGKEQTQRAAELEENRSKNRFSNVLPYDWCRVKLMMLNHDPSSDYINANYMPGYGNSRQYIAAQGPLPNTVNDFWRMIWEQRVNGVVMVTNCIEGGKAKCEQYWPLDYTPCLYGDLLVTVSSEKRETSWTLREFVVKNRNVSEERLVKHFHFTAWPDHGVPDGTQALIQFRGLVRHYIEDQPYTGPTVVHCSAGVGRTGTIITLDVILQQLERERVVGIAAFVHKLRLSRPLMVQTEPQYIFLHQCIMDSLEPEEKMPQEPLYENTDMIYVNATALREFQTANPKI</sequence>
<dbReference type="GO" id="GO:0016020">
    <property type="term" value="C:membrane"/>
    <property type="evidence" value="ECO:0007669"/>
    <property type="project" value="UniProtKB-SubCell"/>
</dbReference>
<feature type="compositionally biased region" description="Low complexity" evidence="11">
    <location>
        <begin position="25"/>
        <end position="51"/>
    </location>
</feature>
<evidence type="ECO:0000313" key="18">
    <source>
        <dbReference type="Proteomes" id="UP000265140"/>
    </source>
</evidence>
<dbReference type="InterPro" id="IPR003961">
    <property type="entry name" value="FN3_dom"/>
</dbReference>
<dbReference type="RefSeq" id="XP_010903024.2">
    <property type="nucleotide sequence ID" value="XM_010904722.3"/>
</dbReference>
<name>A0A3P8ZPE0_ESOLU</name>
<dbReference type="PANTHER" id="PTHR46957:SF10">
    <property type="entry name" value="PROTEIN TYROSINE PHOSPHATASE, RECEPTOR TYPE, H"/>
    <property type="match status" value="1"/>
</dbReference>
<feature type="chain" id="PRO_5044315184" description="protein-tyrosine-phosphatase" evidence="13">
    <location>
        <begin position="18"/>
        <end position="951"/>
    </location>
</feature>
<dbReference type="GO" id="GO:0043235">
    <property type="term" value="C:receptor complex"/>
    <property type="evidence" value="ECO:0007669"/>
    <property type="project" value="TreeGrafter"/>
</dbReference>
<feature type="domain" description="Tyrosine specific protein phosphatases" evidence="15">
    <location>
        <begin position="833"/>
        <end position="906"/>
    </location>
</feature>
<dbReference type="EC" id="3.1.3.48" evidence="2"/>
<comment type="subcellular location">
    <subcellularLocation>
        <location evidence="1">Membrane</location>
        <topology evidence="1">Single-pass type I membrane protein</topology>
    </subcellularLocation>
</comment>
<feature type="domain" description="Tyrosine-protein phosphatase" evidence="14">
    <location>
        <begin position="656"/>
        <end position="915"/>
    </location>
</feature>
<dbReference type="Pfam" id="PF00102">
    <property type="entry name" value="Y_phosphatase"/>
    <property type="match status" value="1"/>
</dbReference>
<dbReference type="InterPro" id="IPR029021">
    <property type="entry name" value="Prot-tyrosine_phosphatase-like"/>
</dbReference>
<feature type="signal peptide" evidence="13">
    <location>
        <begin position="1"/>
        <end position="17"/>
    </location>
</feature>
<dbReference type="InterPro" id="IPR003595">
    <property type="entry name" value="Tyr_Pase_cat"/>
</dbReference>
<dbReference type="GeneID" id="105030693"/>
<dbReference type="SMART" id="SM00060">
    <property type="entry name" value="FN3"/>
    <property type="match status" value="5"/>
</dbReference>
<dbReference type="Ensembl" id="ENSELUT00000008894.3">
    <property type="protein sequence ID" value="ENSELUP00000030212.3"/>
    <property type="gene ID" value="ENSELUG00000007346.3"/>
</dbReference>
<dbReference type="SMART" id="SM00404">
    <property type="entry name" value="PTPc_motif"/>
    <property type="match status" value="1"/>
</dbReference>
<keyword evidence="8 12" id="KW-0472">Membrane</keyword>
<dbReference type="CDD" id="cd00063">
    <property type="entry name" value="FN3"/>
    <property type="match status" value="4"/>
</dbReference>
<dbReference type="GO" id="GO:0004725">
    <property type="term" value="F:protein tyrosine phosphatase activity"/>
    <property type="evidence" value="ECO:0007669"/>
    <property type="project" value="UniProtKB-EC"/>
</dbReference>
<reference evidence="18" key="1">
    <citation type="journal article" date="2014" name="PLoS ONE">
        <title>The genome and linkage map of the northern pike (Esox lucius): conserved synteny revealed between the salmonid sister group and the Neoteleostei.</title>
        <authorList>
            <person name="Rondeau E.B."/>
            <person name="Minkley D.R."/>
            <person name="Leong J.S."/>
            <person name="Messmer A.M."/>
            <person name="Jantzen J.R."/>
            <person name="von Schalburg K.R."/>
            <person name="Lemon C."/>
            <person name="Bird N.H."/>
            <person name="Koop B.F."/>
        </authorList>
    </citation>
    <scope>NUCLEOTIDE SEQUENCE</scope>
</reference>
<evidence type="ECO:0000256" key="5">
    <source>
        <dbReference type="ARBA" id="ARBA00022801"/>
    </source>
</evidence>
<dbReference type="InterPro" id="IPR000387">
    <property type="entry name" value="Tyr_Pase_dom"/>
</dbReference>
<feature type="domain" description="Fibronectin type-III" evidence="16">
    <location>
        <begin position="76"/>
        <end position="165"/>
    </location>
</feature>
<dbReference type="GeneTree" id="ENSGT00940000165368"/>
<dbReference type="AlphaFoldDB" id="A0A3P8ZPE0"/>
<evidence type="ECO:0000259" key="16">
    <source>
        <dbReference type="PROSITE" id="PS50853"/>
    </source>
</evidence>
<dbReference type="PROSITE" id="PS00383">
    <property type="entry name" value="TYR_PHOSPHATASE_1"/>
    <property type="match status" value="1"/>
</dbReference>
<keyword evidence="4 13" id="KW-0732">Signal</keyword>
<evidence type="ECO:0000313" key="17">
    <source>
        <dbReference type="Ensembl" id="ENSELUP00000030212.3"/>
    </source>
</evidence>
<feature type="domain" description="Fibronectin type-III" evidence="16">
    <location>
        <begin position="254"/>
        <end position="337"/>
    </location>
</feature>
<evidence type="ECO:0000256" key="1">
    <source>
        <dbReference type="ARBA" id="ARBA00004479"/>
    </source>
</evidence>
<dbReference type="PROSITE" id="PS50056">
    <property type="entry name" value="TYR_PHOSPHATASE_2"/>
    <property type="match status" value="1"/>
</dbReference>
<dbReference type="FunFam" id="3.90.190.10:FF:000009">
    <property type="entry name" value="Receptor-type tyrosine-protein phosphatase beta"/>
    <property type="match status" value="1"/>
</dbReference>
<evidence type="ECO:0000259" key="14">
    <source>
        <dbReference type="PROSITE" id="PS50055"/>
    </source>
</evidence>
<reference evidence="17" key="3">
    <citation type="submission" date="2025-08" db="UniProtKB">
        <authorList>
            <consortium name="Ensembl"/>
        </authorList>
    </citation>
    <scope>IDENTIFICATION</scope>
</reference>
<accession>A0A3P8ZPE0</accession>
<evidence type="ECO:0000256" key="4">
    <source>
        <dbReference type="ARBA" id="ARBA00022729"/>
    </source>
</evidence>
<dbReference type="SUPFAM" id="SSF49265">
    <property type="entry name" value="Fibronectin type III"/>
    <property type="match status" value="4"/>
</dbReference>
<dbReference type="InterPro" id="IPR016130">
    <property type="entry name" value="Tyr_Pase_AS"/>
</dbReference>
<dbReference type="InterPro" id="IPR036116">
    <property type="entry name" value="FN3_sf"/>
</dbReference>
<keyword evidence="18" id="KW-1185">Reference proteome</keyword>
<keyword evidence="6" id="KW-0904">Protein phosphatase</keyword>
<evidence type="ECO:0000256" key="10">
    <source>
        <dbReference type="ARBA" id="ARBA00051722"/>
    </source>
</evidence>
<proteinExistence type="predicted"/>
<dbReference type="InterPro" id="IPR013783">
    <property type="entry name" value="Ig-like_fold"/>
</dbReference>
<dbReference type="Gene3D" id="3.90.190.10">
    <property type="entry name" value="Protein tyrosine phosphatase superfamily"/>
    <property type="match status" value="1"/>
</dbReference>
<evidence type="ECO:0000256" key="6">
    <source>
        <dbReference type="ARBA" id="ARBA00022912"/>
    </source>
</evidence>
<dbReference type="PANTHER" id="PTHR46957">
    <property type="entry name" value="CYTOKINE RECEPTOR"/>
    <property type="match status" value="1"/>
</dbReference>
<dbReference type="PRINTS" id="PR00700">
    <property type="entry name" value="PRTYPHPHTASE"/>
</dbReference>
<evidence type="ECO:0000256" key="9">
    <source>
        <dbReference type="ARBA" id="ARBA00023180"/>
    </source>
</evidence>
<evidence type="ECO:0000256" key="13">
    <source>
        <dbReference type="SAM" id="SignalP"/>
    </source>
</evidence>
<comment type="catalytic activity">
    <reaction evidence="10">
        <text>O-phospho-L-tyrosyl-[protein] + H2O = L-tyrosyl-[protein] + phosphate</text>
        <dbReference type="Rhea" id="RHEA:10684"/>
        <dbReference type="Rhea" id="RHEA-COMP:10136"/>
        <dbReference type="Rhea" id="RHEA-COMP:20101"/>
        <dbReference type="ChEBI" id="CHEBI:15377"/>
        <dbReference type="ChEBI" id="CHEBI:43474"/>
        <dbReference type="ChEBI" id="CHEBI:46858"/>
        <dbReference type="ChEBI" id="CHEBI:61978"/>
        <dbReference type="EC" id="3.1.3.48"/>
    </reaction>
</comment>
<reference evidence="17" key="2">
    <citation type="submission" date="2020-02" db="EMBL/GenBank/DDBJ databases">
        <title>Esox lucius (northern pike) genome, fEsoLuc1, primary haplotype.</title>
        <authorList>
            <person name="Myers G."/>
            <person name="Karagic N."/>
            <person name="Meyer A."/>
            <person name="Pippel M."/>
            <person name="Reichard M."/>
            <person name="Winkler S."/>
            <person name="Tracey A."/>
            <person name="Sims Y."/>
            <person name="Howe K."/>
            <person name="Rhie A."/>
            <person name="Formenti G."/>
            <person name="Durbin R."/>
            <person name="Fedrigo O."/>
            <person name="Jarvis E.D."/>
        </authorList>
    </citation>
    <scope>NUCLEOTIDE SEQUENCE [LARGE SCALE GENOMIC DNA]</scope>
</reference>
<evidence type="ECO:0000256" key="7">
    <source>
        <dbReference type="ARBA" id="ARBA00022989"/>
    </source>
</evidence>
<keyword evidence="3 12" id="KW-0812">Transmembrane</keyword>
<dbReference type="Proteomes" id="UP000265140">
    <property type="component" value="Chromosome 5"/>
</dbReference>
<dbReference type="SMART" id="SM00194">
    <property type="entry name" value="PTPc"/>
    <property type="match status" value="1"/>
</dbReference>
<feature type="transmembrane region" description="Helical" evidence="12">
    <location>
        <begin position="587"/>
        <end position="609"/>
    </location>
</feature>
<dbReference type="InParanoid" id="A0A3P8ZPE0"/>
<evidence type="ECO:0000256" key="8">
    <source>
        <dbReference type="ARBA" id="ARBA00023136"/>
    </source>
</evidence>
<dbReference type="InterPro" id="IPR050713">
    <property type="entry name" value="RTP_Phos/Ushers"/>
</dbReference>